<evidence type="ECO:0000256" key="1">
    <source>
        <dbReference type="SAM" id="Phobius"/>
    </source>
</evidence>
<dbReference type="Proteomes" id="UP000251869">
    <property type="component" value="Unassembled WGS sequence"/>
</dbReference>
<organism evidence="2 3">
    <name type="scientific">Planococcus maitriensis</name>
    <dbReference type="NCBI Taxonomy" id="221799"/>
    <lineage>
        <taxon>Bacteria</taxon>
        <taxon>Bacillati</taxon>
        <taxon>Bacillota</taxon>
        <taxon>Bacilli</taxon>
        <taxon>Bacillales</taxon>
        <taxon>Caryophanaceae</taxon>
        <taxon>Planococcus</taxon>
    </lineage>
</organism>
<feature type="transmembrane region" description="Helical" evidence="1">
    <location>
        <begin position="9"/>
        <end position="29"/>
    </location>
</feature>
<feature type="transmembrane region" description="Helical" evidence="1">
    <location>
        <begin position="41"/>
        <end position="63"/>
    </location>
</feature>
<name>A0A365KAA6_9BACL</name>
<dbReference type="AlphaFoldDB" id="A0A365KAA6"/>
<keyword evidence="1" id="KW-1133">Transmembrane helix</keyword>
<reference evidence="2 3" key="1">
    <citation type="submission" date="2018-06" db="EMBL/GenBank/DDBJ databases">
        <title>The draft genome sequences of strains SCU63 and S1.</title>
        <authorList>
            <person name="Gan L."/>
        </authorList>
    </citation>
    <scope>NUCLEOTIDE SEQUENCE [LARGE SCALE GENOMIC DNA]</scope>
    <source>
        <strain evidence="2 3">S1</strain>
    </source>
</reference>
<accession>A0A365KAA6</accession>
<gene>
    <name evidence="2" type="ORF">DP119_02710</name>
</gene>
<protein>
    <submittedName>
        <fullName evidence="2">Uncharacterized protein</fullName>
    </submittedName>
</protein>
<proteinExistence type="predicted"/>
<keyword evidence="1" id="KW-0812">Transmembrane</keyword>
<dbReference type="EMBL" id="QLZQ01000001">
    <property type="protein sequence ID" value="RAZ69587.1"/>
    <property type="molecule type" value="Genomic_DNA"/>
</dbReference>
<evidence type="ECO:0000313" key="3">
    <source>
        <dbReference type="Proteomes" id="UP000251869"/>
    </source>
</evidence>
<keyword evidence="3" id="KW-1185">Reference proteome</keyword>
<evidence type="ECO:0000313" key="2">
    <source>
        <dbReference type="EMBL" id="RAZ69587.1"/>
    </source>
</evidence>
<keyword evidence="1" id="KW-0472">Membrane</keyword>
<comment type="caution">
    <text evidence="2">The sequence shown here is derived from an EMBL/GenBank/DDBJ whole genome shotgun (WGS) entry which is preliminary data.</text>
</comment>
<sequence>MKTLLEKFIYFLISLFVFLLLFKIVAWIANTHIPLNTQAQLISGIIILPVIAVLSIILSNLLVKSIKESK</sequence>